<dbReference type="EMBL" id="BTSX01000004">
    <property type="protein sequence ID" value="GMS93354.1"/>
    <property type="molecule type" value="Genomic_DNA"/>
</dbReference>
<feature type="non-terminal residue" evidence="7">
    <location>
        <position position="151"/>
    </location>
</feature>
<evidence type="ECO:0000256" key="2">
    <source>
        <dbReference type="ARBA" id="ARBA00009166"/>
    </source>
</evidence>
<evidence type="ECO:0000313" key="7">
    <source>
        <dbReference type="EMBL" id="GMS93354.1"/>
    </source>
</evidence>
<dbReference type="InterPro" id="IPR050920">
    <property type="entry name" value="Nematode_rcpt-like_delta"/>
</dbReference>
<protein>
    <recommendedName>
        <fullName evidence="9">G protein-coupled receptor</fullName>
    </recommendedName>
</protein>
<feature type="transmembrane region" description="Helical" evidence="6">
    <location>
        <begin position="7"/>
        <end position="32"/>
    </location>
</feature>
<keyword evidence="4 6" id="KW-1133">Transmembrane helix</keyword>
<evidence type="ECO:0000256" key="6">
    <source>
        <dbReference type="SAM" id="Phobius"/>
    </source>
</evidence>
<dbReference type="GO" id="GO:0016020">
    <property type="term" value="C:membrane"/>
    <property type="evidence" value="ECO:0007669"/>
    <property type="project" value="UniProtKB-SubCell"/>
</dbReference>
<sequence>MQTRDDAIHIIIYAILDCSALCANAVLIAAIVKKTPRVMKSYSVLLLNTSLVDCCTAISSLLSTCRLQMVNGNLYFISVGPCVYFGAQFCHRLVFFSVLQACLVVHSSVLLFTSFCFRMWMLGRTSLTNFVQPRIRNMCLITLGAAIPSVL</sequence>
<reference evidence="7" key="1">
    <citation type="submission" date="2023-10" db="EMBL/GenBank/DDBJ databases">
        <title>Genome assembly of Pristionchus species.</title>
        <authorList>
            <person name="Yoshida K."/>
            <person name="Sommer R.J."/>
        </authorList>
    </citation>
    <scope>NUCLEOTIDE SEQUENCE</scope>
    <source>
        <strain evidence="7">RS0144</strain>
    </source>
</reference>
<comment type="similarity">
    <text evidence="2">Belongs to the nematode receptor-like protein srd family.</text>
</comment>
<accession>A0AAV5TGG3</accession>
<keyword evidence="3 6" id="KW-0812">Transmembrane</keyword>
<organism evidence="7 8">
    <name type="scientific">Pristionchus entomophagus</name>
    <dbReference type="NCBI Taxonomy" id="358040"/>
    <lineage>
        <taxon>Eukaryota</taxon>
        <taxon>Metazoa</taxon>
        <taxon>Ecdysozoa</taxon>
        <taxon>Nematoda</taxon>
        <taxon>Chromadorea</taxon>
        <taxon>Rhabditida</taxon>
        <taxon>Rhabditina</taxon>
        <taxon>Diplogasteromorpha</taxon>
        <taxon>Diplogasteroidea</taxon>
        <taxon>Neodiplogasteridae</taxon>
        <taxon>Pristionchus</taxon>
    </lineage>
</organism>
<evidence type="ECO:0000256" key="4">
    <source>
        <dbReference type="ARBA" id="ARBA00022989"/>
    </source>
</evidence>
<comment type="subcellular location">
    <subcellularLocation>
        <location evidence="1">Membrane</location>
        <topology evidence="1">Multi-pass membrane protein</topology>
    </subcellularLocation>
</comment>
<keyword evidence="8" id="KW-1185">Reference proteome</keyword>
<keyword evidence="5 6" id="KW-0472">Membrane</keyword>
<feature type="transmembrane region" description="Helical" evidence="6">
    <location>
        <begin position="93"/>
        <end position="117"/>
    </location>
</feature>
<evidence type="ECO:0000256" key="5">
    <source>
        <dbReference type="ARBA" id="ARBA00023136"/>
    </source>
</evidence>
<proteinExistence type="inferred from homology"/>
<dbReference type="Pfam" id="PF10317">
    <property type="entry name" value="7TM_GPCR_Srd"/>
    <property type="match status" value="1"/>
</dbReference>
<name>A0AAV5TGG3_9BILA</name>
<gene>
    <name evidence="7" type="ORF">PENTCL1PPCAC_15529</name>
</gene>
<evidence type="ECO:0000256" key="1">
    <source>
        <dbReference type="ARBA" id="ARBA00004141"/>
    </source>
</evidence>
<feature type="transmembrane region" description="Helical" evidence="6">
    <location>
        <begin position="69"/>
        <end position="87"/>
    </location>
</feature>
<dbReference type="InterPro" id="IPR019421">
    <property type="entry name" value="7TM_GPCR_serpentine_rcpt_Srd"/>
</dbReference>
<evidence type="ECO:0000256" key="3">
    <source>
        <dbReference type="ARBA" id="ARBA00022692"/>
    </source>
</evidence>
<dbReference type="Proteomes" id="UP001432027">
    <property type="component" value="Unassembled WGS sequence"/>
</dbReference>
<dbReference type="PANTHER" id="PTHR22945:SF40">
    <property type="entry name" value="SERPENTINE RECEPTOR, CLASS D (DELTA)-RELATED"/>
    <property type="match status" value="1"/>
</dbReference>
<dbReference type="AlphaFoldDB" id="A0AAV5TGG3"/>
<comment type="caution">
    <text evidence="7">The sequence shown here is derived from an EMBL/GenBank/DDBJ whole genome shotgun (WGS) entry which is preliminary data.</text>
</comment>
<evidence type="ECO:0008006" key="9">
    <source>
        <dbReference type="Google" id="ProtNLM"/>
    </source>
</evidence>
<dbReference type="PANTHER" id="PTHR22945">
    <property type="entry name" value="SERPENTINE RECEPTOR, CLASS D DELTA"/>
    <property type="match status" value="1"/>
</dbReference>
<evidence type="ECO:0000313" key="8">
    <source>
        <dbReference type="Proteomes" id="UP001432027"/>
    </source>
</evidence>